<name>A0A158JVP4_9BURK</name>
<dbReference type="RefSeq" id="WP_062092815.1">
    <property type="nucleotide sequence ID" value="NZ_FCOK02000121.1"/>
</dbReference>
<gene>
    <name evidence="1" type="ORF">AWB69_08793</name>
</gene>
<protein>
    <submittedName>
        <fullName evidence="1">Uncharacterized protein</fullName>
    </submittedName>
</protein>
<reference evidence="1 2" key="1">
    <citation type="submission" date="2016-01" db="EMBL/GenBank/DDBJ databases">
        <authorList>
            <person name="Oliw E.H."/>
        </authorList>
    </citation>
    <scope>NUCLEOTIDE SEQUENCE [LARGE SCALE GENOMIC DNA]</scope>
    <source>
        <strain evidence="1">LMG 27134</strain>
    </source>
</reference>
<evidence type="ECO:0000313" key="2">
    <source>
        <dbReference type="Proteomes" id="UP000054683"/>
    </source>
</evidence>
<accession>A0A158JVP4</accession>
<dbReference type="EMBL" id="FCOK02000121">
    <property type="protein sequence ID" value="SAL72360.1"/>
    <property type="molecule type" value="Genomic_DNA"/>
</dbReference>
<proteinExistence type="predicted"/>
<organism evidence="1 2">
    <name type="scientific">Caballeronia udeis</name>
    <dbReference type="NCBI Taxonomy" id="1232866"/>
    <lineage>
        <taxon>Bacteria</taxon>
        <taxon>Pseudomonadati</taxon>
        <taxon>Pseudomonadota</taxon>
        <taxon>Betaproteobacteria</taxon>
        <taxon>Burkholderiales</taxon>
        <taxon>Burkholderiaceae</taxon>
        <taxon>Caballeronia</taxon>
    </lineage>
</organism>
<sequence>MFDDSNEIPREYERDLEAWTRAWYDAAVARDFIRWPYDADVATVRRRHGYFHARLTPAEAAEACFARKH</sequence>
<evidence type="ECO:0000313" key="1">
    <source>
        <dbReference type="EMBL" id="SAL72360.1"/>
    </source>
</evidence>
<dbReference type="Proteomes" id="UP000054683">
    <property type="component" value="Unassembled WGS sequence"/>
</dbReference>
<dbReference type="AlphaFoldDB" id="A0A158JVP4"/>
<dbReference type="OrthoDB" id="9008958at2"/>